<organism evidence="3 4">
    <name type="scientific">Cuscuta campestris</name>
    <dbReference type="NCBI Taxonomy" id="132261"/>
    <lineage>
        <taxon>Eukaryota</taxon>
        <taxon>Viridiplantae</taxon>
        <taxon>Streptophyta</taxon>
        <taxon>Embryophyta</taxon>
        <taxon>Tracheophyta</taxon>
        <taxon>Spermatophyta</taxon>
        <taxon>Magnoliopsida</taxon>
        <taxon>eudicotyledons</taxon>
        <taxon>Gunneridae</taxon>
        <taxon>Pentapetalae</taxon>
        <taxon>asterids</taxon>
        <taxon>lamiids</taxon>
        <taxon>Solanales</taxon>
        <taxon>Convolvulaceae</taxon>
        <taxon>Cuscuteae</taxon>
        <taxon>Cuscuta</taxon>
        <taxon>Cuscuta subgen. Grammica</taxon>
        <taxon>Cuscuta sect. Cleistogrammica</taxon>
    </lineage>
</organism>
<dbReference type="Proteomes" id="UP000595140">
    <property type="component" value="Unassembled WGS sequence"/>
</dbReference>
<evidence type="ECO:0000313" key="4">
    <source>
        <dbReference type="Proteomes" id="UP000595140"/>
    </source>
</evidence>
<sequence length="553" mass="64171">MLLRFVCARRDGGRVVVSNYLSSLLVTVEEEDPGRVTYRDCDAAMARRGRPKANHKTSEDMIPNSDKIINNDEANSHLVNQDGEQKQSEPTQDMDEVTLNQLEDEVEERMNREIQDEKKSYAEAVGNPEIVDCSLSFIEAENLNGVRIAKLTSEDIIEECTYWDAAALVYVLGANPPLSVMEGYIGRIWKAYQIEEINFLKPGQYVVRFQKENERDEAIDKKFYHFDNKPVCVRKWKPGCSVDLNELEDISIWIQFPDLEIKYWSLSGLSRLGSLLGKPIRTDRATAKRTKLDFARMMVAVKMKQEFPESIIFQDENERLITQHIKYEWCPVHCSSCKGLGHKAIECRKQTVNGQKKTKMVWRPKSTQPNMEEKKDDHIENENLKEVTLLDTPVSQTTTEKVDILRTELHETQKKLKDNLLDEGLITKEKTITREYHLKLKALTLMRRQQTKMEWISESDQCWNTGLRLCRTKPCSFYDSNKKKKRKLQLHGSMLRKKKKEQETHPKFPNFESKNAAATSRNIRKALQRKFGVGMLMLPYVLGIHRIKRLAIP</sequence>
<dbReference type="AlphaFoldDB" id="A0A484LU71"/>
<feature type="region of interest" description="Disordered" evidence="1">
    <location>
        <begin position="491"/>
        <end position="516"/>
    </location>
</feature>
<name>A0A484LU71_9ASTE</name>
<feature type="domain" description="DUF4283" evidence="2">
    <location>
        <begin position="165"/>
        <end position="242"/>
    </location>
</feature>
<accession>A0A484LU71</accession>
<proteinExistence type="predicted"/>
<dbReference type="PANTHER" id="PTHR33233">
    <property type="entry name" value="ENDONUCLEASE/EXONUCLEASE/PHOSPHATASE"/>
    <property type="match status" value="1"/>
</dbReference>
<dbReference type="OrthoDB" id="851886at2759"/>
<evidence type="ECO:0000256" key="1">
    <source>
        <dbReference type="SAM" id="MobiDB-lite"/>
    </source>
</evidence>
<gene>
    <name evidence="3" type="ORF">CCAM_LOCUS21711</name>
</gene>
<keyword evidence="4" id="KW-1185">Reference proteome</keyword>
<dbReference type="EMBL" id="OOIL02002022">
    <property type="protein sequence ID" value="VFQ79935.1"/>
    <property type="molecule type" value="Genomic_DNA"/>
</dbReference>
<feature type="region of interest" description="Disordered" evidence="1">
    <location>
        <begin position="47"/>
        <end position="68"/>
    </location>
</feature>
<dbReference type="Pfam" id="PF14111">
    <property type="entry name" value="DUF4283"/>
    <property type="match status" value="1"/>
</dbReference>
<protein>
    <recommendedName>
        <fullName evidence="2">DUF4283 domain-containing protein</fullName>
    </recommendedName>
</protein>
<dbReference type="InterPro" id="IPR025558">
    <property type="entry name" value="DUF4283"/>
</dbReference>
<evidence type="ECO:0000259" key="2">
    <source>
        <dbReference type="Pfam" id="PF14111"/>
    </source>
</evidence>
<evidence type="ECO:0000313" key="3">
    <source>
        <dbReference type="EMBL" id="VFQ79935.1"/>
    </source>
</evidence>
<reference evidence="3 4" key="1">
    <citation type="submission" date="2018-04" db="EMBL/GenBank/DDBJ databases">
        <authorList>
            <person name="Vogel A."/>
        </authorList>
    </citation>
    <scope>NUCLEOTIDE SEQUENCE [LARGE SCALE GENOMIC DNA]</scope>
</reference>
<dbReference type="PANTHER" id="PTHR33233:SF14">
    <property type="entry name" value="ENDONUCLEASE_EXONUCLEASE_PHOSPHATASE"/>
    <property type="match status" value="1"/>
</dbReference>